<dbReference type="InterPro" id="IPR036249">
    <property type="entry name" value="Thioredoxin-like_sf"/>
</dbReference>
<gene>
    <name evidence="1" type="ORF">HA237_05480</name>
    <name evidence="2" type="ORF">J4224_02285</name>
</gene>
<dbReference type="EMBL" id="JAGVWF010000031">
    <property type="protein sequence ID" value="MBS3059233.1"/>
    <property type="molecule type" value="Genomic_DNA"/>
</dbReference>
<dbReference type="EMBL" id="DUFG01000027">
    <property type="protein sequence ID" value="HIH08789.1"/>
    <property type="molecule type" value="Genomic_DNA"/>
</dbReference>
<organism evidence="1 3">
    <name type="scientific">Candidatus Iainarchaeum sp</name>
    <dbReference type="NCBI Taxonomy" id="3101447"/>
    <lineage>
        <taxon>Archaea</taxon>
        <taxon>Candidatus Iainarchaeota</taxon>
        <taxon>Candidatus Iainarchaeia</taxon>
        <taxon>Candidatus Iainarchaeales</taxon>
        <taxon>Candidatus Iainarchaeaceae</taxon>
        <taxon>Candidatus Iainarchaeum</taxon>
    </lineage>
</organism>
<reference evidence="2" key="3">
    <citation type="submission" date="2021-05" db="EMBL/GenBank/DDBJ databases">
        <title>Protein family content uncovers lineage relationships and bacterial pathway maintenance mechanisms in DPANN archaea.</title>
        <authorList>
            <person name="Castelle C.J."/>
            <person name="Meheust R."/>
            <person name="Jaffe A.L."/>
            <person name="Seitz K."/>
            <person name="Gong X."/>
            <person name="Baker B.J."/>
            <person name="Banfield J.F."/>
        </authorList>
    </citation>
    <scope>NUCLEOTIDE SEQUENCE</scope>
    <source>
        <strain evidence="2">RIFCSPHIGHO2_01_FULL_GW2011_AR10_43_9</strain>
    </source>
</reference>
<evidence type="ECO:0008006" key="4">
    <source>
        <dbReference type="Google" id="ProtNLM"/>
    </source>
</evidence>
<reference evidence="1" key="1">
    <citation type="journal article" date="2020" name="bioRxiv">
        <title>A rank-normalized archaeal taxonomy based on genome phylogeny resolves widespread incomplete and uneven classifications.</title>
        <authorList>
            <person name="Rinke C."/>
            <person name="Chuvochina M."/>
            <person name="Mussig A.J."/>
            <person name="Chaumeil P.-A."/>
            <person name="Waite D.W."/>
            <person name="Whitman W.B."/>
            <person name="Parks D.H."/>
            <person name="Hugenholtz P."/>
        </authorList>
    </citation>
    <scope>NUCLEOTIDE SEQUENCE</scope>
    <source>
        <strain evidence="1">UBA10011</strain>
    </source>
</reference>
<dbReference type="AlphaFoldDB" id="A0A7J4IWX7"/>
<accession>A0A7J4IWX7</accession>
<dbReference type="PANTHER" id="PTHR34573">
    <property type="entry name" value="VKC DOMAIN-CONTAINING PROTEIN"/>
    <property type="match status" value="1"/>
</dbReference>
<evidence type="ECO:0000313" key="3">
    <source>
        <dbReference type="Proteomes" id="UP000577419"/>
    </source>
</evidence>
<name>A0A7J4IWX7_9ARCH</name>
<dbReference type="PANTHER" id="PTHR34573:SF1">
    <property type="entry name" value="VITAMIN K EPOXIDE REDUCTASE DOMAIN-CONTAINING PROTEIN"/>
    <property type="match status" value="1"/>
</dbReference>
<evidence type="ECO:0000313" key="2">
    <source>
        <dbReference type="EMBL" id="MBS3059233.1"/>
    </source>
</evidence>
<comment type="caution">
    <text evidence="1">The sequence shown here is derived from an EMBL/GenBank/DDBJ whole genome shotgun (WGS) entry which is preliminary data.</text>
</comment>
<sequence length="122" mass="13480">MNNLLPILGITLLILISGCSSGPPPGFYDNFAKCTAEKGAVMYGAYWCLHCEKVKKQFGDSFRYVNYVECDPKGENAKPELCIENNIEEYATFIFADGSRLTGEPTLKQIADKTGCTLPELE</sequence>
<dbReference type="Gene3D" id="3.40.30.10">
    <property type="entry name" value="Glutaredoxin"/>
    <property type="match status" value="1"/>
</dbReference>
<reference evidence="2" key="2">
    <citation type="submission" date="2021-03" db="EMBL/GenBank/DDBJ databases">
        <authorList>
            <person name="Jaffe A."/>
        </authorList>
    </citation>
    <scope>NUCLEOTIDE SEQUENCE</scope>
    <source>
        <strain evidence="2">RIFCSPHIGHO2_01_FULL_GW2011_AR10_43_9</strain>
    </source>
</reference>
<proteinExistence type="predicted"/>
<evidence type="ECO:0000313" key="1">
    <source>
        <dbReference type="EMBL" id="HIH08789.1"/>
    </source>
</evidence>
<dbReference type="Proteomes" id="UP000577419">
    <property type="component" value="Unassembled WGS sequence"/>
</dbReference>
<protein>
    <recommendedName>
        <fullName evidence="4">Thioredoxin domain-containing protein</fullName>
    </recommendedName>
</protein>
<dbReference type="Proteomes" id="UP000683213">
    <property type="component" value="Unassembled WGS sequence"/>
</dbReference>
<dbReference type="SUPFAM" id="SSF52833">
    <property type="entry name" value="Thioredoxin-like"/>
    <property type="match status" value="1"/>
</dbReference>